<dbReference type="InterPro" id="IPR023827">
    <property type="entry name" value="Peptidase_S8_Asp-AS"/>
</dbReference>
<feature type="region of interest" description="Disordered" evidence="7">
    <location>
        <begin position="125"/>
        <end position="147"/>
    </location>
</feature>
<protein>
    <submittedName>
        <fullName evidence="12">Subtilisin-like protease SBT1.2</fullName>
    </submittedName>
</protein>
<dbReference type="Pfam" id="PF02225">
    <property type="entry name" value="PA"/>
    <property type="match status" value="1"/>
</dbReference>
<accession>A0A438JJ71</accession>
<dbReference type="EMBL" id="QGNW01000039">
    <property type="protein sequence ID" value="RVX09006.1"/>
    <property type="molecule type" value="Genomic_DNA"/>
</dbReference>
<evidence type="ECO:0000259" key="9">
    <source>
        <dbReference type="Pfam" id="PF02225"/>
    </source>
</evidence>
<evidence type="ECO:0000256" key="3">
    <source>
        <dbReference type="ARBA" id="ARBA00022729"/>
    </source>
</evidence>
<proteinExistence type="inferred from homology"/>
<dbReference type="GO" id="GO:0006508">
    <property type="term" value="P:proteolysis"/>
    <property type="evidence" value="ECO:0007669"/>
    <property type="project" value="UniProtKB-KW"/>
</dbReference>
<dbReference type="InterPro" id="IPR045051">
    <property type="entry name" value="SBT"/>
</dbReference>
<evidence type="ECO:0000256" key="4">
    <source>
        <dbReference type="ARBA" id="ARBA00022801"/>
    </source>
</evidence>
<feature type="domain" description="PA" evidence="9">
    <location>
        <begin position="276"/>
        <end position="333"/>
    </location>
</feature>
<reference evidence="12 13" key="1">
    <citation type="journal article" date="2018" name="PLoS Genet.">
        <title>Population sequencing reveals clonal diversity and ancestral inbreeding in the grapevine cultivar Chardonnay.</title>
        <authorList>
            <person name="Roach M.J."/>
            <person name="Johnson D.L."/>
            <person name="Bohlmann J."/>
            <person name="van Vuuren H.J."/>
            <person name="Jones S.J."/>
            <person name="Pretorius I.S."/>
            <person name="Schmidt S.A."/>
            <person name="Borneman A.R."/>
        </authorList>
    </citation>
    <scope>NUCLEOTIDE SEQUENCE [LARGE SCALE GENOMIC DNA]</scope>
    <source>
        <strain evidence="13">cv. Chardonnay</strain>
        <tissue evidence="12">Leaf</tissue>
    </source>
</reference>
<gene>
    <name evidence="12" type="primary">SBT1.2_3</name>
    <name evidence="12" type="ORF">CK203_013998</name>
</gene>
<evidence type="ECO:0000259" key="10">
    <source>
        <dbReference type="Pfam" id="PF05922"/>
    </source>
</evidence>
<evidence type="ECO:0000256" key="2">
    <source>
        <dbReference type="ARBA" id="ARBA00022670"/>
    </source>
</evidence>
<feature type="domain" description="Peptidase S8/S53" evidence="8">
    <location>
        <begin position="75"/>
        <end position="386"/>
    </location>
</feature>
<dbReference type="InterPro" id="IPR003137">
    <property type="entry name" value="PA_domain"/>
</dbReference>
<evidence type="ECO:0000313" key="13">
    <source>
        <dbReference type="Proteomes" id="UP000288805"/>
    </source>
</evidence>
<evidence type="ECO:0000256" key="1">
    <source>
        <dbReference type="ARBA" id="ARBA00011073"/>
    </source>
</evidence>
<keyword evidence="3" id="KW-0732">Signal</keyword>
<dbReference type="PROSITE" id="PS51892">
    <property type="entry name" value="SUBTILASE"/>
    <property type="match status" value="1"/>
</dbReference>
<evidence type="ECO:0000256" key="5">
    <source>
        <dbReference type="ARBA" id="ARBA00022825"/>
    </source>
</evidence>
<evidence type="ECO:0000256" key="6">
    <source>
        <dbReference type="PROSITE-ProRule" id="PRU01240"/>
    </source>
</evidence>
<dbReference type="PANTHER" id="PTHR10795">
    <property type="entry name" value="PROPROTEIN CONVERTASE SUBTILISIN/KEXIN"/>
    <property type="match status" value="1"/>
</dbReference>
<dbReference type="Proteomes" id="UP000288805">
    <property type="component" value="Unassembled WGS sequence"/>
</dbReference>
<dbReference type="InterPro" id="IPR000209">
    <property type="entry name" value="Peptidase_S8/S53_dom"/>
</dbReference>
<dbReference type="InterPro" id="IPR041469">
    <property type="entry name" value="Subtilisin-like_FN3"/>
</dbReference>
<dbReference type="InterPro" id="IPR015500">
    <property type="entry name" value="Peptidase_S8_subtilisin-rel"/>
</dbReference>
<dbReference type="InterPro" id="IPR036852">
    <property type="entry name" value="Peptidase_S8/S53_dom_sf"/>
</dbReference>
<dbReference type="FunFam" id="2.60.40.2310:FF:000001">
    <property type="entry name" value="Subtilisin-like protease SBT1.5"/>
    <property type="match status" value="1"/>
</dbReference>
<dbReference type="GO" id="GO:0004252">
    <property type="term" value="F:serine-type endopeptidase activity"/>
    <property type="evidence" value="ECO:0007669"/>
    <property type="project" value="InterPro"/>
</dbReference>
<name>A0A438JJ71_VITVI</name>
<comment type="caution">
    <text evidence="6">Lacks conserved residue(s) required for the propagation of feature annotation.</text>
</comment>
<dbReference type="AlphaFoldDB" id="A0A438JJ71"/>
<keyword evidence="2 12" id="KW-0645">Protease</keyword>
<evidence type="ECO:0000256" key="7">
    <source>
        <dbReference type="SAM" id="MobiDB-lite"/>
    </source>
</evidence>
<comment type="caution">
    <text evidence="12">The sequence shown here is derived from an EMBL/GenBank/DDBJ whole genome shotgun (WGS) entry which is preliminary data.</text>
</comment>
<dbReference type="PRINTS" id="PR00723">
    <property type="entry name" value="SUBTILISIN"/>
</dbReference>
<feature type="domain" description="Subtilisin-like protease fibronectin type-III" evidence="11">
    <location>
        <begin position="489"/>
        <end position="587"/>
    </location>
</feature>
<evidence type="ECO:0000259" key="8">
    <source>
        <dbReference type="Pfam" id="PF00082"/>
    </source>
</evidence>
<dbReference type="Pfam" id="PF05922">
    <property type="entry name" value="Inhibitor_I9"/>
    <property type="match status" value="1"/>
</dbReference>
<comment type="similarity">
    <text evidence="1 6">Belongs to the peptidase S8 family.</text>
</comment>
<evidence type="ECO:0000259" key="11">
    <source>
        <dbReference type="Pfam" id="PF17766"/>
    </source>
</evidence>
<dbReference type="PROSITE" id="PS00136">
    <property type="entry name" value="SUBTILASE_ASP"/>
    <property type="match status" value="1"/>
</dbReference>
<keyword evidence="4" id="KW-0378">Hydrolase</keyword>
<dbReference type="InterPro" id="IPR010259">
    <property type="entry name" value="S8pro/Inhibitor_I9"/>
</dbReference>
<dbReference type="Pfam" id="PF17766">
    <property type="entry name" value="fn3_6"/>
    <property type="match status" value="1"/>
</dbReference>
<dbReference type="SUPFAM" id="SSF52743">
    <property type="entry name" value="Subtilisin-like"/>
    <property type="match status" value="1"/>
</dbReference>
<dbReference type="Pfam" id="PF00082">
    <property type="entry name" value="Peptidase_S8"/>
    <property type="match status" value="1"/>
</dbReference>
<dbReference type="InterPro" id="IPR037045">
    <property type="entry name" value="S8pro/Inhibitor_I9_sf"/>
</dbReference>
<dbReference type="Gene3D" id="3.50.30.30">
    <property type="match status" value="2"/>
</dbReference>
<evidence type="ECO:0000313" key="12">
    <source>
        <dbReference type="EMBL" id="RVX09006.1"/>
    </source>
</evidence>
<dbReference type="Gene3D" id="2.60.40.2310">
    <property type="match status" value="1"/>
</dbReference>
<sequence length="590" mass="62489">MTADSDQQPRIVHSYQHVMTGFAARLTEDESECHEREGWVCFSPAGKIFHLHTTHTPGFLGLHKGSGFWKGSNLGKGVIIGVLDTGVLPDHVSFSDVGMPPPPAKWKGKCEFKGTSCNNKLIGARNFDSESTGTPPSDEEGHGTHTASTAAGNFVKHASVFGNAKGTAVGMAPHAHLAIYKVCSESGCAGSDILAALDAAIEDGVDVLSLSLGGQSFPFHEDPIALGPMDSYVAASTMDRSIKAMVKLGNGKNFDGESLFQPRDFPSEQLPLVYAVVCDRGGGISRIDKGKEVKNAGGAAMILTNGKPDGFSTLADPHSLPAAHVGYSAGLSIKAYINSSNKPTATLLFKGTIIGKSAAPEITSFSSRGPSLASPGILKPDITGPALLKSSHPEWSPAAIKSAIMTTADVLNLKGDPILDETHEPADVFAVGAGHVNPSRANDPGLIYDIQPNNYIPYLCGLGYNDTQVRAIIRHKVQCSKESSIPEAQLNYPSFSVAMGSSALKLQRTVTNVGEAKASYIVKISAPQGVDVSVKPRKLDFTQTNQKKTYTATFERKDDGKSGSKPFAQGFLEWVSAKHSVRSPISVKFE</sequence>
<organism evidence="12 13">
    <name type="scientific">Vitis vinifera</name>
    <name type="common">Grape</name>
    <dbReference type="NCBI Taxonomy" id="29760"/>
    <lineage>
        <taxon>Eukaryota</taxon>
        <taxon>Viridiplantae</taxon>
        <taxon>Streptophyta</taxon>
        <taxon>Embryophyta</taxon>
        <taxon>Tracheophyta</taxon>
        <taxon>Spermatophyta</taxon>
        <taxon>Magnoliopsida</taxon>
        <taxon>eudicotyledons</taxon>
        <taxon>Gunneridae</taxon>
        <taxon>Pentapetalae</taxon>
        <taxon>rosids</taxon>
        <taxon>Vitales</taxon>
        <taxon>Vitaceae</taxon>
        <taxon>Viteae</taxon>
        <taxon>Vitis</taxon>
    </lineage>
</organism>
<feature type="domain" description="Inhibitor I9" evidence="10">
    <location>
        <begin position="5"/>
        <end position="31"/>
    </location>
</feature>
<dbReference type="Gene3D" id="3.40.50.200">
    <property type="entry name" value="Peptidase S8/S53 domain"/>
    <property type="match status" value="3"/>
</dbReference>
<keyword evidence="5" id="KW-0720">Serine protease</keyword>
<dbReference type="Gene3D" id="3.30.70.80">
    <property type="entry name" value="Peptidase S8 propeptide/proteinase inhibitor I9"/>
    <property type="match status" value="1"/>
</dbReference>